<dbReference type="GO" id="GO:0004721">
    <property type="term" value="F:phosphoprotein phosphatase activity"/>
    <property type="evidence" value="ECO:0007669"/>
    <property type="project" value="TreeGrafter"/>
</dbReference>
<evidence type="ECO:0000256" key="1">
    <source>
        <dbReference type="ARBA" id="ARBA00000085"/>
    </source>
</evidence>
<dbReference type="SMART" id="SM00387">
    <property type="entry name" value="HATPase_c"/>
    <property type="match status" value="1"/>
</dbReference>
<dbReference type="PROSITE" id="PS50109">
    <property type="entry name" value="HIS_KIN"/>
    <property type="match status" value="1"/>
</dbReference>
<gene>
    <name evidence="12" type="ORF">ABNN70_02725</name>
</gene>
<keyword evidence="5" id="KW-0808">Transferase</keyword>
<dbReference type="InterPro" id="IPR003661">
    <property type="entry name" value="HisK_dim/P_dom"/>
</dbReference>
<dbReference type="Pfam" id="PF02518">
    <property type="entry name" value="HATPase_c"/>
    <property type="match status" value="1"/>
</dbReference>
<dbReference type="RefSeq" id="WP_353948704.1">
    <property type="nucleotide sequence ID" value="NZ_CP159510.1"/>
</dbReference>
<comment type="subcellular location">
    <subcellularLocation>
        <location evidence="2">Cell membrane</location>
        <topology evidence="2">Multi-pass membrane protein</topology>
    </subcellularLocation>
</comment>
<keyword evidence="7 12" id="KW-0418">Kinase</keyword>
<dbReference type="PANTHER" id="PTHR45453:SF1">
    <property type="entry name" value="PHOSPHATE REGULON SENSOR PROTEIN PHOR"/>
    <property type="match status" value="1"/>
</dbReference>
<dbReference type="GO" id="GO:0005524">
    <property type="term" value="F:ATP binding"/>
    <property type="evidence" value="ECO:0007669"/>
    <property type="project" value="UniProtKB-KW"/>
</dbReference>
<evidence type="ECO:0000256" key="2">
    <source>
        <dbReference type="ARBA" id="ARBA00004651"/>
    </source>
</evidence>
<accession>A0AAU8IG97</accession>
<evidence type="ECO:0000256" key="6">
    <source>
        <dbReference type="ARBA" id="ARBA00022741"/>
    </source>
</evidence>
<dbReference type="PANTHER" id="PTHR45453">
    <property type="entry name" value="PHOSPHATE REGULON SENSOR PROTEIN PHOR"/>
    <property type="match status" value="1"/>
</dbReference>
<evidence type="ECO:0000313" key="12">
    <source>
        <dbReference type="EMBL" id="XCJ17459.1"/>
    </source>
</evidence>
<proteinExistence type="predicted"/>
<dbReference type="Pfam" id="PF00512">
    <property type="entry name" value="HisKA"/>
    <property type="match status" value="1"/>
</dbReference>
<dbReference type="PRINTS" id="PR00344">
    <property type="entry name" value="BCTRLSENSOR"/>
</dbReference>
<reference evidence="12" key="1">
    <citation type="submission" date="2024-06" db="EMBL/GenBank/DDBJ databases">
        <authorList>
            <person name="Fan A."/>
            <person name="Zhang F.Y."/>
            <person name="Zhang L."/>
        </authorList>
    </citation>
    <scope>NUCLEOTIDE SEQUENCE</scope>
    <source>
        <strain evidence="12">Y61</strain>
    </source>
</reference>
<sequence>MFKQLQKRLTLTYSLFFFLTLAILFVILYFVFQNMIYQSAEGQIEEMASNQATAFSKGQRINSGQSENSPYLIGLFSESGNDLIDKWKLPDDLQDDFARRIADHKFSGLIKYRSAGNGEDLLIYAIKPVNYNHGSASGYLLVANELKQTHELVESWFRLLVVLGLAAASFSLLIAHFLARRAVRPIQQNYEKQKAFVTNASHELRTPLSVFSASLEYFETEERHRMSESSKETLRDLKSETAEMTMLIRHLLTLAKADQNKLSIIRSDCDVLHIFHAVIPYYRQRALRENKSFTVNLPNHPLIIHANPIEIRQLLTIFLDNAIKYTEAHDELALKSWAEKDGRNFCFEIRDTGIGIAEVDQRHIYDRFYRAEKGRARQSGGSGLGLSIAHELVDAYHGQIRFESKVHEGTVFQVALPILRHRR</sequence>
<organism evidence="12">
    <name type="scientific">Sporolactobacillus sp. Y61</name>
    <dbReference type="NCBI Taxonomy" id="3160863"/>
    <lineage>
        <taxon>Bacteria</taxon>
        <taxon>Bacillati</taxon>
        <taxon>Bacillota</taxon>
        <taxon>Bacilli</taxon>
        <taxon>Bacillales</taxon>
        <taxon>Sporolactobacillaceae</taxon>
        <taxon>Sporolactobacillus</taxon>
    </lineage>
</organism>
<dbReference type="GO" id="GO:0016036">
    <property type="term" value="P:cellular response to phosphate starvation"/>
    <property type="evidence" value="ECO:0007669"/>
    <property type="project" value="TreeGrafter"/>
</dbReference>
<dbReference type="EC" id="2.7.13.3" evidence="3"/>
<dbReference type="AlphaFoldDB" id="A0AAU8IG97"/>
<keyword evidence="10" id="KW-0812">Transmembrane</keyword>
<evidence type="ECO:0000256" key="3">
    <source>
        <dbReference type="ARBA" id="ARBA00012438"/>
    </source>
</evidence>
<keyword evidence="9" id="KW-0902">Two-component regulatory system</keyword>
<dbReference type="FunFam" id="3.30.565.10:FF:000006">
    <property type="entry name" value="Sensor histidine kinase WalK"/>
    <property type="match status" value="1"/>
</dbReference>
<keyword evidence="10" id="KW-1133">Transmembrane helix</keyword>
<dbReference type="SUPFAM" id="SSF47384">
    <property type="entry name" value="Homodimeric domain of signal transducing histidine kinase"/>
    <property type="match status" value="1"/>
</dbReference>
<dbReference type="SUPFAM" id="SSF55874">
    <property type="entry name" value="ATPase domain of HSP90 chaperone/DNA topoisomerase II/histidine kinase"/>
    <property type="match status" value="1"/>
</dbReference>
<dbReference type="Gene3D" id="1.10.287.130">
    <property type="match status" value="1"/>
</dbReference>
<keyword evidence="10" id="KW-0472">Membrane</keyword>
<dbReference type="GO" id="GO:0005886">
    <property type="term" value="C:plasma membrane"/>
    <property type="evidence" value="ECO:0007669"/>
    <property type="project" value="UniProtKB-SubCell"/>
</dbReference>
<feature type="transmembrane region" description="Helical" evidence="10">
    <location>
        <begin position="12"/>
        <end position="32"/>
    </location>
</feature>
<dbReference type="InterPro" id="IPR004358">
    <property type="entry name" value="Sig_transdc_His_kin-like_C"/>
</dbReference>
<dbReference type="InterPro" id="IPR003594">
    <property type="entry name" value="HATPase_dom"/>
</dbReference>
<evidence type="ECO:0000256" key="8">
    <source>
        <dbReference type="ARBA" id="ARBA00022840"/>
    </source>
</evidence>
<feature type="domain" description="Histidine kinase" evidence="11">
    <location>
        <begin position="199"/>
        <end position="420"/>
    </location>
</feature>
<keyword evidence="4" id="KW-0597">Phosphoprotein</keyword>
<name>A0AAU8IG97_9BACL</name>
<evidence type="ECO:0000256" key="10">
    <source>
        <dbReference type="SAM" id="Phobius"/>
    </source>
</evidence>
<dbReference type="InterPro" id="IPR036890">
    <property type="entry name" value="HATPase_C_sf"/>
</dbReference>
<evidence type="ECO:0000256" key="4">
    <source>
        <dbReference type="ARBA" id="ARBA00022553"/>
    </source>
</evidence>
<evidence type="ECO:0000256" key="7">
    <source>
        <dbReference type="ARBA" id="ARBA00022777"/>
    </source>
</evidence>
<dbReference type="InterPro" id="IPR036097">
    <property type="entry name" value="HisK_dim/P_sf"/>
</dbReference>
<dbReference type="InterPro" id="IPR005467">
    <property type="entry name" value="His_kinase_dom"/>
</dbReference>
<dbReference type="Gene3D" id="3.30.565.10">
    <property type="entry name" value="Histidine kinase-like ATPase, C-terminal domain"/>
    <property type="match status" value="1"/>
</dbReference>
<evidence type="ECO:0000256" key="9">
    <source>
        <dbReference type="ARBA" id="ARBA00023012"/>
    </source>
</evidence>
<protein>
    <recommendedName>
        <fullName evidence="3">histidine kinase</fullName>
        <ecNumber evidence="3">2.7.13.3</ecNumber>
    </recommendedName>
</protein>
<comment type="catalytic activity">
    <reaction evidence="1">
        <text>ATP + protein L-histidine = ADP + protein N-phospho-L-histidine.</text>
        <dbReference type="EC" id="2.7.13.3"/>
    </reaction>
</comment>
<dbReference type="EMBL" id="CP159510">
    <property type="protein sequence ID" value="XCJ17459.1"/>
    <property type="molecule type" value="Genomic_DNA"/>
</dbReference>
<dbReference type="InterPro" id="IPR050351">
    <property type="entry name" value="BphY/WalK/GraS-like"/>
</dbReference>
<feature type="transmembrane region" description="Helical" evidence="10">
    <location>
        <begin position="156"/>
        <end position="179"/>
    </location>
</feature>
<evidence type="ECO:0000259" key="11">
    <source>
        <dbReference type="PROSITE" id="PS50109"/>
    </source>
</evidence>
<evidence type="ECO:0000256" key="5">
    <source>
        <dbReference type="ARBA" id="ARBA00022679"/>
    </source>
</evidence>
<keyword evidence="8" id="KW-0067">ATP-binding</keyword>
<dbReference type="CDD" id="cd00082">
    <property type="entry name" value="HisKA"/>
    <property type="match status" value="1"/>
</dbReference>
<dbReference type="GO" id="GO:0000155">
    <property type="term" value="F:phosphorelay sensor kinase activity"/>
    <property type="evidence" value="ECO:0007669"/>
    <property type="project" value="InterPro"/>
</dbReference>
<dbReference type="SMART" id="SM00388">
    <property type="entry name" value="HisKA"/>
    <property type="match status" value="1"/>
</dbReference>
<keyword evidence="6" id="KW-0547">Nucleotide-binding</keyword>